<dbReference type="Gene3D" id="3.40.50.300">
    <property type="entry name" value="P-loop containing nucleotide triphosphate hydrolases"/>
    <property type="match status" value="2"/>
</dbReference>
<dbReference type="InterPro" id="IPR027417">
    <property type="entry name" value="P-loop_NTPase"/>
</dbReference>
<dbReference type="Pfam" id="PF01660">
    <property type="entry name" value="Vmethyltransf"/>
    <property type="match status" value="1"/>
</dbReference>
<evidence type="ECO:0000259" key="7">
    <source>
        <dbReference type="PROSITE" id="PS51743"/>
    </source>
</evidence>
<dbReference type="InterPro" id="IPR027351">
    <property type="entry name" value="(+)RNA_virus_helicase_core_dom"/>
</dbReference>
<keyword evidence="1" id="KW-0808">Transferase</keyword>
<evidence type="ECO:0000256" key="5">
    <source>
        <dbReference type="SAM" id="MobiDB-lite"/>
    </source>
</evidence>
<dbReference type="InterPro" id="IPR013664">
    <property type="entry name" value="Virgavirus_MeTrfase_C"/>
</dbReference>
<keyword evidence="3" id="KW-0378">Hydrolase</keyword>
<dbReference type="GO" id="GO:0016787">
    <property type="term" value="F:hydrolase activity"/>
    <property type="evidence" value="ECO:0007669"/>
    <property type="project" value="UniProtKB-KW"/>
</dbReference>
<evidence type="ECO:0000256" key="2">
    <source>
        <dbReference type="ARBA" id="ARBA00022741"/>
    </source>
</evidence>
<keyword evidence="2" id="KW-0547">Nucleotide-binding</keyword>
<evidence type="ECO:0000256" key="3">
    <source>
        <dbReference type="ARBA" id="ARBA00022801"/>
    </source>
</evidence>
<organism evidence="8">
    <name type="scientific">Colombian potato soil-borne virus</name>
    <dbReference type="NCBI Taxonomy" id="1758139"/>
    <lineage>
        <taxon>Viruses</taxon>
        <taxon>Riboviria</taxon>
        <taxon>Orthornavirae</taxon>
        <taxon>Kitrinoviricota</taxon>
        <taxon>Alsuviricetes</taxon>
        <taxon>Martellivirales</taxon>
        <taxon>Virgaviridae</taxon>
        <taxon>Pomovirus</taxon>
        <taxon>Pomovirus colombiense</taxon>
    </lineage>
</organism>
<dbReference type="GO" id="GO:0008174">
    <property type="term" value="F:mRNA methyltransferase activity"/>
    <property type="evidence" value="ECO:0007669"/>
    <property type="project" value="UniProtKB-UniRule"/>
</dbReference>
<feature type="domain" description="(+)RNA virus helicase C-terminal" evidence="6">
    <location>
        <begin position="1017"/>
        <end position="1341"/>
    </location>
</feature>
<feature type="region of interest" description="Disordered" evidence="5">
    <location>
        <begin position="733"/>
        <end position="779"/>
    </location>
</feature>
<evidence type="ECO:0000256" key="4">
    <source>
        <dbReference type="ARBA" id="ARBA00022840"/>
    </source>
</evidence>
<sequence length="1341" mass="151255">MEQSLEAKINSDDIINTVIFTGASRHGSELHSTLSQTIIDRLKETKEKNKKKKKIDVKRNLNEDQIQMLAELFPERRITTSSTHRGTHSMAAAMRKVETDIILSSFAKNGVVYDVGGNWATHAKREDGRTVHCCCPLLDTRDAQRKMTRMLDYKKFIDDAETLSAEKAAVALQIEKDSDRIRTNVEKGNFDSADLDGTWFCQNRFEDCVFDHSVLGNGKRPVFGMAIHSIYDIPLVDLVSGMERKGMKVLKGTFLFTPDISIGKKKGDLPYVGGNYEIVGEKIKYNFDDDTNCGYEHDLHSLMQYVTKTYVTAAGGSLYYLELTELRGNVMFFTITDASEALLAGVVRDHSFKHIPLGKQDKVVFPLFDLEESTGVLVFREELLNRDFVHRALEYTLRLKDNQVTAEGLKNYFSSTNNAVVIGGSARKTSEKVPPELLPAITTTLMVYQKLQSLKQKRVLSELERRVQPELTLAGILKDVVRRVFGKKSAYQRALSVFANWVQYSYGENLIDIYDVPLYMEIQDRFKVATTLKGVNGFSLAFNDLDNKVSLYEERAREEQQVADALLFEKLGLVGEGYKRCGASVGNASWVCKPNDGIAQWMKEECHLSSTVSRKIEPVSKPRAFKKSVVLNWMENGDCFIIDNSCGDKEHWLDTLKGACVKAWGKHTAALTFSDAVFFDSDDESEKPVTDQVLAVAPIAEELQVKDVSEFDGGEPIEHDFEVVQAHTEAELDEWGSEAPLMDGRDLPTGKSPDLDPDDSMAESVEVESDSDDSDDDCDPMERFVVNACERAFALSESSGSRCVLSVVQGEPIVLRSKTTPAVVLSEIEEITDHNSDEPVLGSALSGERAQMAKDSEVEDRRCVVSHILSWDEVKYAVMPERPEEKDEDDFRTLAKKEFLWYLRCKLIADKSTLVDIMRDFISGMFHSGNCETPKNACFLSYEDNICGEWVYGKRYRHPSKGASVYAVRFTRNSWEEAKLVKLQWYNAKVAESGEVSADNIDKPIVPAGERGIYMFSDITFLMNEIPLLTRLEASFNRRIQRNAPRITLVDGVPGCGKSTYVVREANLVNQYVVTMGREAAEDLRERFKKERQATAFQLKRVRTVDSYLLNDTQSRAGVLHFDEALMAHAGMVYFVADDLSARSVVCQGDSQQIPFINRVEAIKLRYAKLKIDNVVEKRLTYRSPLDVAAYLTKKSFYGMSVITSANELVRSLKTVGPRNGMTSIYSIPKVPGAQYLTFLQSEKEEMKQYLGKGNWNVSTIHESQGKTYDNVILCRLKPTDNEIYPGGRNSSPYMVVGVTRHRRSLVYYTKAEDKLFFDLSEMLSVQEGKLMKHLHEEGVK</sequence>
<dbReference type="GO" id="GO:0016556">
    <property type="term" value="P:mRNA modification"/>
    <property type="evidence" value="ECO:0007669"/>
    <property type="project" value="InterPro"/>
</dbReference>
<feature type="compositionally biased region" description="Acidic residues" evidence="5">
    <location>
        <begin position="755"/>
        <end position="779"/>
    </location>
</feature>
<evidence type="ECO:0000259" key="6">
    <source>
        <dbReference type="PROSITE" id="PS51657"/>
    </source>
</evidence>
<dbReference type="Pfam" id="PF01443">
    <property type="entry name" value="Viral_helicase1"/>
    <property type="match status" value="1"/>
</dbReference>
<proteinExistence type="predicted"/>
<evidence type="ECO:0000313" key="8">
    <source>
        <dbReference type="EMBL" id="ALT22306.1"/>
    </source>
</evidence>
<dbReference type="SUPFAM" id="SSF52540">
    <property type="entry name" value="P-loop containing nucleoside triphosphate hydrolases"/>
    <property type="match status" value="2"/>
</dbReference>
<dbReference type="Pfam" id="PF08456">
    <property type="entry name" value="Vmethyltransf_C"/>
    <property type="match status" value="1"/>
</dbReference>
<gene>
    <name evidence="8" type="primary">ORF1</name>
</gene>
<name>A0A0U3BKS6_9VIRU</name>
<protein>
    <submittedName>
        <fullName evidence="8">Polymerase</fullName>
    </submittedName>
</protein>
<dbReference type="InterPro" id="IPR002588">
    <property type="entry name" value="Alphavirus-like_MT_dom"/>
</dbReference>
<feature type="domain" description="Alphavirus-like MT" evidence="7">
    <location>
        <begin position="79"/>
        <end position="306"/>
    </location>
</feature>
<keyword evidence="4" id="KW-0067">ATP-binding</keyword>
<evidence type="ECO:0000256" key="1">
    <source>
        <dbReference type="ARBA" id="ARBA00022679"/>
    </source>
</evidence>
<accession>A0A0U3BKS6</accession>
<dbReference type="GO" id="GO:0006396">
    <property type="term" value="P:RNA processing"/>
    <property type="evidence" value="ECO:0007669"/>
    <property type="project" value="InterPro"/>
</dbReference>
<dbReference type="PROSITE" id="PS51743">
    <property type="entry name" value="ALPHAVIRUS_MT"/>
    <property type="match status" value="1"/>
</dbReference>
<dbReference type="PROSITE" id="PS51657">
    <property type="entry name" value="PSRV_HELICASE"/>
    <property type="match status" value="1"/>
</dbReference>
<dbReference type="EMBL" id="KT225274">
    <property type="protein sequence ID" value="ALT22306.1"/>
    <property type="molecule type" value="Genomic_RNA"/>
</dbReference>
<dbReference type="GO" id="GO:0003723">
    <property type="term" value="F:RNA binding"/>
    <property type="evidence" value="ECO:0007669"/>
    <property type="project" value="InterPro"/>
</dbReference>
<reference evidence="8" key="1">
    <citation type="journal article" date="2016" name="Arch. Virol.">
        <title>Molecular and biological characterisation of two novel pomo-like viruses associated with potato (Solanum tuberosum) fields in Colombia.</title>
        <authorList>
            <person name="Gil J.F."/>
            <person name="Adams I."/>
            <person name="Boonham N."/>
            <person name="Nielsen S.L."/>
            <person name="Nicolaisen M."/>
        </authorList>
    </citation>
    <scope>NUCLEOTIDE SEQUENCE</scope>
    <source>
        <strain evidence="8">IS13</strain>
    </source>
</reference>
<dbReference type="GO" id="GO:0005524">
    <property type="term" value="F:ATP binding"/>
    <property type="evidence" value="ECO:0007669"/>
    <property type="project" value="UniProtKB-KW"/>
</dbReference>